<protein>
    <submittedName>
        <fullName evidence="1">Uncharacterized protein</fullName>
    </submittedName>
</protein>
<evidence type="ECO:0000313" key="2">
    <source>
        <dbReference type="Proteomes" id="UP001592582"/>
    </source>
</evidence>
<sequence length="191" mass="19597">MVSDQFHDFFLAVTGAVGALIGLLFVAISLSPSAIPGRAGSQKLGFRAAAAMTAFLNALVVSMVALIPGDSLGTGAVIMAVVGILSTSALVVSGLREGMAKERPTALLRWAALLGGLLVIYCVQLVSALRMHGTSADFGHVKTQAVLVVILCVMGISRAWELVGARSPRLLDALNHEEAATASGTASDKPS</sequence>
<comment type="caution">
    <text evidence="1">The sequence shown here is derived from an EMBL/GenBank/DDBJ whole genome shotgun (WGS) entry which is preliminary data.</text>
</comment>
<organism evidence="1 2">
    <name type="scientific">Streptacidiphilus alkalitolerans</name>
    <dbReference type="NCBI Taxonomy" id="3342712"/>
    <lineage>
        <taxon>Bacteria</taxon>
        <taxon>Bacillati</taxon>
        <taxon>Actinomycetota</taxon>
        <taxon>Actinomycetes</taxon>
        <taxon>Kitasatosporales</taxon>
        <taxon>Streptomycetaceae</taxon>
        <taxon>Streptacidiphilus</taxon>
    </lineage>
</organism>
<gene>
    <name evidence="1" type="ORF">ACEZDG_21200</name>
</gene>
<keyword evidence="2" id="KW-1185">Reference proteome</keyword>
<accession>A0ABV6VDJ5</accession>
<dbReference type="Proteomes" id="UP001592582">
    <property type="component" value="Unassembled WGS sequence"/>
</dbReference>
<evidence type="ECO:0000313" key="1">
    <source>
        <dbReference type="EMBL" id="MFC1411784.1"/>
    </source>
</evidence>
<reference evidence="1 2" key="1">
    <citation type="submission" date="2024-09" db="EMBL/GenBank/DDBJ databases">
        <authorList>
            <person name="Lee S.D."/>
        </authorList>
    </citation>
    <scope>NUCLEOTIDE SEQUENCE [LARGE SCALE GENOMIC DNA]</scope>
    <source>
        <strain evidence="1 2">N1-1</strain>
    </source>
</reference>
<proteinExistence type="predicted"/>
<dbReference type="EMBL" id="JBHEZX010000009">
    <property type="protein sequence ID" value="MFC1411784.1"/>
    <property type="molecule type" value="Genomic_DNA"/>
</dbReference>
<name>A0ABV6VDJ5_9ACTN</name>